<dbReference type="PANTHER" id="PTHR30474:SF1">
    <property type="entry name" value="PEPTIDOGLYCAN GLYCOSYLTRANSFERASE MRDB"/>
    <property type="match status" value="1"/>
</dbReference>
<keyword evidence="6 11" id="KW-0133">Cell shape</keyword>
<feature type="transmembrane region" description="Helical" evidence="11">
    <location>
        <begin position="21"/>
        <end position="48"/>
    </location>
</feature>
<keyword evidence="4 11" id="KW-0808">Transferase</keyword>
<keyword evidence="2 11" id="KW-1003">Cell membrane</keyword>
<gene>
    <name evidence="11" type="primary">mrdB</name>
    <name evidence="11" type="synonym">rodA</name>
    <name evidence="12" type="ORF">GGD89_000784</name>
</gene>
<dbReference type="GO" id="GO:0009252">
    <property type="term" value="P:peptidoglycan biosynthetic process"/>
    <property type="evidence" value="ECO:0007669"/>
    <property type="project" value="UniProtKB-UniRule"/>
</dbReference>
<comment type="subcellular location">
    <subcellularLocation>
        <location evidence="11">Cell inner membrane</location>
        <topology evidence="11">Multi-pass membrane protein</topology>
    </subcellularLocation>
    <subcellularLocation>
        <location evidence="1">Membrane</location>
        <topology evidence="1">Multi-pass membrane protein</topology>
    </subcellularLocation>
</comment>
<dbReference type="GO" id="GO:0051301">
    <property type="term" value="P:cell division"/>
    <property type="evidence" value="ECO:0007669"/>
    <property type="project" value="InterPro"/>
</dbReference>
<protein>
    <recommendedName>
        <fullName evidence="11">Peptidoglycan glycosyltransferase MrdB</fullName>
        <shortName evidence="11">PGT</shortName>
        <ecNumber evidence="11">2.4.99.28</ecNumber>
    </recommendedName>
    <alternativeName>
        <fullName evidence="11">Cell elongation protein RodA</fullName>
    </alternativeName>
    <alternativeName>
        <fullName evidence="11">Cell wall polymerase</fullName>
    </alternativeName>
    <alternativeName>
        <fullName evidence="11">Peptidoglycan polymerase</fullName>
        <shortName evidence="11">PG polymerase</shortName>
    </alternativeName>
</protein>
<keyword evidence="11" id="KW-0997">Cell inner membrane</keyword>
<accession>A0A7W6RBZ6</accession>
<feature type="transmembrane region" description="Helical" evidence="11">
    <location>
        <begin position="60"/>
        <end position="78"/>
    </location>
</feature>
<dbReference type="GO" id="GO:0008955">
    <property type="term" value="F:peptidoglycan glycosyltransferase activity"/>
    <property type="evidence" value="ECO:0007669"/>
    <property type="project" value="UniProtKB-UniRule"/>
</dbReference>
<keyword evidence="5 11" id="KW-0812">Transmembrane</keyword>
<comment type="caution">
    <text evidence="12">The sequence shown here is derived from an EMBL/GenBank/DDBJ whole genome shotgun (WGS) entry which is preliminary data.</text>
</comment>
<evidence type="ECO:0000256" key="10">
    <source>
        <dbReference type="ARBA" id="ARBA00023316"/>
    </source>
</evidence>
<dbReference type="InterPro" id="IPR018365">
    <property type="entry name" value="Cell_cycle_FtsW-rel_CS"/>
</dbReference>
<keyword evidence="3 11" id="KW-0328">Glycosyltransferase</keyword>
<dbReference type="UniPathway" id="UPA00219"/>
<keyword evidence="7 11" id="KW-0573">Peptidoglycan synthesis</keyword>
<evidence type="ECO:0000313" key="13">
    <source>
        <dbReference type="Proteomes" id="UP000554286"/>
    </source>
</evidence>
<evidence type="ECO:0000313" key="12">
    <source>
        <dbReference type="EMBL" id="MBB4265169.1"/>
    </source>
</evidence>
<dbReference type="EMBL" id="JACIGK010000004">
    <property type="protein sequence ID" value="MBB4265169.1"/>
    <property type="molecule type" value="Genomic_DNA"/>
</dbReference>
<evidence type="ECO:0000256" key="5">
    <source>
        <dbReference type="ARBA" id="ARBA00022692"/>
    </source>
</evidence>
<feature type="transmembrane region" description="Helical" evidence="11">
    <location>
        <begin position="316"/>
        <end position="343"/>
    </location>
</feature>
<dbReference type="Pfam" id="PF01098">
    <property type="entry name" value="FTSW_RODA_SPOVE"/>
    <property type="match status" value="1"/>
</dbReference>
<proteinExistence type="inferred from homology"/>
<reference evidence="12 13" key="1">
    <citation type="submission" date="2020-08" db="EMBL/GenBank/DDBJ databases">
        <title>Genome sequencing of Purple Non-Sulfur Bacteria from various extreme environments.</title>
        <authorList>
            <person name="Mayer M."/>
        </authorList>
    </citation>
    <scope>NUCLEOTIDE SEQUENCE [LARGE SCALE GENOMIC DNA]</scope>
    <source>
        <strain evidence="12 13">JA131</strain>
    </source>
</reference>
<feature type="transmembrane region" description="Helical" evidence="11">
    <location>
        <begin position="349"/>
        <end position="372"/>
    </location>
</feature>
<organism evidence="12 13">
    <name type="scientific">Roseospira visakhapatnamensis</name>
    <dbReference type="NCBI Taxonomy" id="390880"/>
    <lineage>
        <taxon>Bacteria</taxon>
        <taxon>Pseudomonadati</taxon>
        <taxon>Pseudomonadota</taxon>
        <taxon>Alphaproteobacteria</taxon>
        <taxon>Rhodospirillales</taxon>
        <taxon>Rhodospirillaceae</taxon>
        <taxon>Roseospira</taxon>
    </lineage>
</organism>
<dbReference type="HAMAP" id="MF_02079">
    <property type="entry name" value="PGT_RodA"/>
    <property type="match status" value="1"/>
</dbReference>
<comment type="pathway">
    <text evidence="11">Cell wall biogenesis; peptidoglycan biosynthesis.</text>
</comment>
<keyword evidence="13" id="KW-1185">Reference proteome</keyword>
<evidence type="ECO:0000256" key="3">
    <source>
        <dbReference type="ARBA" id="ARBA00022676"/>
    </source>
</evidence>
<dbReference type="InterPro" id="IPR011923">
    <property type="entry name" value="RodA/MrdB"/>
</dbReference>
<comment type="similarity">
    <text evidence="11">Belongs to the SEDS family. MrdB/RodA subfamily.</text>
</comment>
<dbReference type="RefSeq" id="WP_246422476.1">
    <property type="nucleotide sequence ID" value="NZ_JACIGK010000004.1"/>
</dbReference>
<feature type="transmembrane region" description="Helical" evidence="11">
    <location>
        <begin position="173"/>
        <end position="189"/>
    </location>
</feature>
<evidence type="ECO:0000256" key="2">
    <source>
        <dbReference type="ARBA" id="ARBA00022475"/>
    </source>
</evidence>
<dbReference type="GO" id="GO:0071555">
    <property type="term" value="P:cell wall organization"/>
    <property type="evidence" value="ECO:0007669"/>
    <property type="project" value="UniProtKB-KW"/>
</dbReference>
<dbReference type="GO" id="GO:0032153">
    <property type="term" value="C:cell division site"/>
    <property type="evidence" value="ECO:0007669"/>
    <property type="project" value="TreeGrafter"/>
</dbReference>
<keyword evidence="9 11" id="KW-0472">Membrane</keyword>
<dbReference type="InterPro" id="IPR001182">
    <property type="entry name" value="FtsW/RodA"/>
</dbReference>
<feature type="transmembrane region" description="Helical" evidence="11">
    <location>
        <begin position="85"/>
        <end position="105"/>
    </location>
</feature>
<dbReference type="GO" id="GO:0015648">
    <property type="term" value="F:lipid-linked peptidoglycan transporter activity"/>
    <property type="evidence" value="ECO:0007669"/>
    <property type="project" value="TreeGrafter"/>
</dbReference>
<feature type="transmembrane region" description="Helical" evidence="11">
    <location>
        <begin position="196"/>
        <end position="214"/>
    </location>
</feature>
<evidence type="ECO:0000256" key="6">
    <source>
        <dbReference type="ARBA" id="ARBA00022960"/>
    </source>
</evidence>
<keyword evidence="10 11" id="KW-0961">Cell wall biogenesis/degradation</keyword>
<dbReference type="PROSITE" id="PS00428">
    <property type="entry name" value="FTSW_RODA_SPOVE"/>
    <property type="match status" value="1"/>
</dbReference>
<comment type="function">
    <text evidence="11">Peptidoglycan polymerase that is essential for cell wall elongation.</text>
</comment>
<dbReference type="PANTHER" id="PTHR30474">
    <property type="entry name" value="CELL CYCLE PROTEIN"/>
    <property type="match status" value="1"/>
</dbReference>
<dbReference type="GO" id="GO:0008360">
    <property type="term" value="P:regulation of cell shape"/>
    <property type="evidence" value="ECO:0007669"/>
    <property type="project" value="UniProtKB-KW"/>
</dbReference>
<feature type="transmembrane region" description="Helical" evidence="11">
    <location>
        <begin position="150"/>
        <end position="167"/>
    </location>
</feature>
<dbReference type="AlphaFoldDB" id="A0A7W6RBZ6"/>
<keyword evidence="8 11" id="KW-1133">Transmembrane helix</keyword>
<evidence type="ECO:0000256" key="11">
    <source>
        <dbReference type="HAMAP-Rule" id="MF_02079"/>
    </source>
</evidence>
<dbReference type="EC" id="2.4.99.28" evidence="11"/>
<evidence type="ECO:0000256" key="7">
    <source>
        <dbReference type="ARBA" id="ARBA00022984"/>
    </source>
</evidence>
<dbReference type="NCBIfam" id="TIGR02210">
    <property type="entry name" value="rodA_shape"/>
    <property type="match status" value="1"/>
</dbReference>
<feature type="transmembrane region" description="Helical" evidence="11">
    <location>
        <begin position="283"/>
        <end position="304"/>
    </location>
</feature>
<name>A0A7W6RBZ6_9PROT</name>
<sequence>MIGDGLMHARLRRGEMSLGEKLWQVSWSFVLLIAVLAGIGVAMLYSAANGDMDPWASRHITRFGVGLALLLAVAMIDVRQWMRYAYWLYGLAFVLLVAVEVKGTVGMGAQRWIDLGFFQIQPSELMKVALVLALARVFHGADLSDVGRPLFLLVPTLMVLVPVALVLKQPDLGTALMMLAGGGVLFFVAGVRLWKFAVVFVAGLSAIPVAWQFLHEYQKRRVLTFLEPERDPLGAGYHILQSKIALGSGGLWGKGFLGGTQSHLNFLPEKQTDFIFVMLAEEFGMLAGMGLLLLYVLVLVYGIAISVRARNHFGRLVAIGVTVTFFLYVFINIAMVMGLIPVVGVPLPLVSYGGTAMLTLMLSFGLLMSVWVHRDVQIGRRGAFDEG</sequence>
<evidence type="ECO:0000256" key="8">
    <source>
        <dbReference type="ARBA" id="ARBA00022989"/>
    </source>
</evidence>
<feature type="transmembrane region" description="Helical" evidence="11">
    <location>
        <begin position="117"/>
        <end position="138"/>
    </location>
</feature>
<evidence type="ECO:0000256" key="9">
    <source>
        <dbReference type="ARBA" id="ARBA00023136"/>
    </source>
</evidence>
<evidence type="ECO:0000256" key="1">
    <source>
        <dbReference type="ARBA" id="ARBA00004141"/>
    </source>
</evidence>
<evidence type="ECO:0000256" key="4">
    <source>
        <dbReference type="ARBA" id="ARBA00022679"/>
    </source>
</evidence>
<comment type="catalytic activity">
    <reaction evidence="11">
        <text>[GlcNAc-(1-&gt;4)-Mur2Ac(oyl-L-Ala-gamma-D-Glu-L-Lys-D-Ala-D-Ala)](n)-di-trans,octa-cis-undecaprenyl diphosphate + beta-D-GlcNAc-(1-&gt;4)-Mur2Ac(oyl-L-Ala-gamma-D-Glu-L-Lys-D-Ala-D-Ala)-di-trans,octa-cis-undecaprenyl diphosphate = [GlcNAc-(1-&gt;4)-Mur2Ac(oyl-L-Ala-gamma-D-Glu-L-Lys-D-Ala-D-Ala)](n+1)-di-trans,octa-cis-undecaprenyl diphosphate + di-trans,octa-cis-undecaprenyl diphosphate + H(+)</text>
        <dbReference type="Rhea" id="RHEA:23708"/>
        <dbReference type="Rhea" id="RHEA-COMP:9602"/>
        <dbReference type="Rhea" id="RHEA-COMP:9603"/>
        <dbReference type="ChEBI" id="CHEBI:15378"/>
        <dbReference type="ChEBI" id="CHEBI:58405"/>
        <dbReference type="ChEBI" id="CHEBI:60033"/>
        <dbReference type="ChEBI" id="CHEBI:78435"/>
        <dbReference type="EC" id="2.4.99.28"/>
    </reaction>
</comment>
<dbReference type="GO" id="GO:0005886">
    <property type="term" value="C:plasma membrane"/>
    <property type="evidence" value="ECO:0007669"/>
    <property type="project" value="UniProtKB-SubCell"/>
</dbReference>
<dbReference type="Proteomes" id="UP000554286">
    <property type="component" value="Unassembled WGS sequence"/>
</dbReference>